<protein>
    <submittedName>
        <fullName evidence="2">Uncharacterized protein</fullName>
    </submittedName>
</protein>
<proteinExistence type="predicted"/>
<evidence type="ECO:0000313" key="3">
    <source>
        <dbReference type="Proteomes" id="UP001482620"/>
    </source>
</evidence>
<accession>A0ABV0UXK0</accession>
<evidence type="ECO:0000256" key="1">
    <source>
        <dbReference type="SAM" id="MobiDB-lite"/>
    </source>
</evidence>
<keyword evidence="3" id="KW-1185">Reference proteome</keyword>
<organism evidence="2 3">
    <name type="scientific">Ilyodon furcidens</name>
    <name type="common">goldbreast splitfin</name>
    <dbReference type="NCBI Taxonomy" id="33524"/>
    <lineage>
        <taxon>Eukaryota</taxon>
        <taxon>Metazoa</taxon>
        <taxon>Chordata</taxon>
        <taxon>Craniata</taxon>
        <taxon>Vertebrata</taxon>
        <taxon>Euteleostomi</taxon>
        <taxon>Actinopterygii</taxon>
        <taxon>Neopterygii</taxon>
        <taxon>Teleostei</taxon>
        <taxon>Neoteleostei</taxon>
        <taxon>Acanthomorphata</taxon>
        <taxon>Ovalentaria</taxon>
        <taxon>Atherinomorphae</taxon>
        <taxon>Cyprinodontiformes</taxon>
        <taxon>Goodeidae</taxon>
        <taxon>Ilyodon</taxon>
    </lineage>
</organism>
<dbReference type="Proteomes" id="UP001482620">
    <property type="component" value="Unassembled WGS sequence"/>
</dbReference>
<comment type="caution">
    <text evidence="2">The sequence shown here is derived from an EMBL/GenBank/DDBJ whole genome shotgun (WGS) entry which is preliminary data.</text>
</comment>
<gene>
    <name evidence="2" type="ORF">ILYODFUR_034396</name>
</gene>
<sequence length="190" mass="20603">MCLCTQGDGEKSPCQWRPSSPSSNSPLGGYGRYTPSRSPQNYSRAGPEVHMGGKYSSLARDSSSLSSPIPHLGGVQNPSMLTRDTSSLPAYYSGTADRSGGAVDIGKYSPSQPSGSGNLSLQLNPTTLAMLQQHNYIPYFKGIKACLRQTQKLDELVGLLLLSALRKENKHAKTCNLNYLHFQCSRTLIF</sequence>
<dbReference type="EMBL" id="JAHRIQ010087277">
    <property type="protein sequence ID" value="MEQ2249902.1"/>
    <property type="molecule type" value="Genomic_DNA"/>
</dbReference>
<name>A0ABV0UXK0_9TELE</name>
<feature type="compositionally biased region" description="Low complexity" evidence="1">
    <location>
        <begin position="56"/>
        <end position="67"/>
    </location>
</feature>
<feature type="region of interest" description="Disordered" evidence="1">
    <location>
        <begin position="1"/>
        <end position="81"/>
    </location>
</feature>
<evidence type="ECO:0000313" key="2">
    <source>
        <dbReference type="EMBL" id="MEQ2249902.1"/>
    </source>
</evidence>
<reference evidence="2 3" key="1">
    <citation type="submission" date="2021-06" db="EMBL/GenBank/DDBJ databases">
        <authorList>
            <person name="Palmer J.M."/>
        </authorList>
    </citation>
    <scope>NUCLEOTIDE SEQUENCE [LARGE SCALE GENOMIC DNA]</scope>
    <source>
        <strain evidence="3">if_2019</strain>
        <tissue evidence="2">Muscle</tissue>
    </source>
</reference>